<dbReference type="Proteomes" id="UP000078540">
    <property type="component" value="Unassembled WGS sequence"/>
</dbReference>
<evidence type="ECO:0000313" key="2">
    <source>
        <dbReference type="Proteomes" id="UP000078540"/>
    </source>
</evidence>
<keyword evidence="2" id="KW-1185">Reference proteome</keyword>
<sequence>MSLCEYKSIQSARSAMHGKEPYQNGTRRECVEVYNPLAQPCLIHRIRSLDGIHIVSVAYSRHSGSPEDTNWLVSHWELRNYFLDLVVEAATRKAQNSGIVTVDCLLDSETSLQRLTIVGGNEQNEIKMRIRRQHNGKYMGRREKAVKTSAWITAGFRRMRKQQSSLEGNSSIEEKRFSVPWNRIHKRVLLSTFSKKDDRLAYRPEITGINGKIDSTTTLNRNAFDI</sequence>
<evidence type="ECO:0000313" key="1">
    <source>
        <dbReference type="EMBL" id="KYM80755.1"/>
    </source>
</evidence>
<dbReference type="AlphaFoldDB" id="A0A195B950"/>
<accession>A0A195B950</accession>
<name>A0A195B950_9HYME</name>
<proteinExistence type="predicted"/>
<gene>
    <name evidence="1" type="ORF">ALC53_08756</name>
</gene>
<dbReference type="EMBL" id="KQ976556">
    <property type="protein sequence ID" value="KYM80755.1"/>
    <property type="molecule type" value="Genomic_DNA"/>
</dbReference>
<protein>
    <submittedName>
        <fullName evidence="1">Uncharacterized protein</fullName>
    </submittedName>
</protein>
<reference evidence="1 2" key="1">
    <citation type="submission" date="2015-09" db="EMBL/GenBank/DDBJ databases">
        <title>Atta colombica WGS genome.</title>
        <authorList>
            <person name="Nygaard S."/>
            <person name="Hu H."/>
            <person name="Boomsma J."/>
            <person name="Zhang G."/>
        </authorList>
    </citation>
    <scope>NUCLEOTIDE SEQUENCE [LARGE SCALE GENOMIC DNA]</scope>
    <source>
        <strain evidence="1">Treedump-2</strain>
        <tissue evidence="1">Whole body</tissue>
    </source>
</reference>
<organism evidence="1 2">
    <name type="scientific">Atta colombica</name>
    <dbReference type="NCBI Taxonomy" id="520822"/>
    <lineage>
        <taxon>Eukaryota</taxon>
        <taxon>Metazoa</taxon>
        <taxon>Ecdysozoa</taxon>
        <taxon>Arthropoda</taxon>
        <taxon>Hexapoda</taxon>
        <taxon>Insecta</taxon>
        <taxon>Pterygota</taxon>
        <taxon>Neoptera</taxon>
        <taxon>Endopterygota</taxon>
        <taxon>Hymenoptera</taxon>
        <taxon>Apocrita</taxon>
        <taxon>Aculeata</taxon>
        <taxon>Formicoidea</taxon>
        <taxon>Formicidae</taxon>
        <taxon>Myrmicinae</taxon>
        <taxon>Atta</taxon>
    </lineage>
</organism>